<dbReference type="Proteomes" id="UP000681722">
    <property type="component" value="Unassembled WGS sequence"/>
</dbReference>
<accession>A0A814VBW9</accession>
<protein>
    <submittedName>
        <fullName evidence="1">Uncharacterized protein</fullName>
    </submittedName>
</protein>
<reference evidence="1" key="1">
    <citation type="submission" date="2021-02" db="EMBL/GenBank/DDBJ databases">
        <authorList>
            <person name="Nowell W R."/>
        </authorList>
    </citation>
    <scope>NUCLEOTIDE SEQUENCE</scope>
</reference>
<evidence type="ECO:0000313" key="3">
    <source>
        <dbReference type="Proteomes" id="UP000663829"/>
    </source>
</evidence>
<gene>
    <name evidence="1" type="ORF">GPM918_LOCUS22996</name>
    <name evidence="2" type="ORF">SRO942_LOCUS22995</name>
</gene>
<comment type="caution">
    <text evidence="1">The sequence shown here is derived from an EMBL/GenBank/DDBJ whole genome shotgun (WGS) entry which is preliminary data.</text>
</comment>
<proteinExistence type="predicted"/>
<dbReference type="EMBL" id="CAJNOQ010008055">
    <property type="protein sequence ID" value="CAF1186908.1"/>
    <property type="molecule type" value="Genomic_DNA"/>
</dbReference>
<dbReference type="AlphaFoldDB" id="A0A814VBW9"/>
<dbReference type="EMBL" id="CAJOBC010008056">
    <property type="protein sequence ID" value="CAF3951143.1"/>
    <property type="molecule type" value="Genomic_DNA"/>
</dbReference>
<dbReference type="Proteomes" id="UP000663829">
    <property type="component" value="Unassembled WGS sequence"/>
</dbReference>
<sequence>MLYLLLPMHQTVIMTLPKLTSRFLDIRNEHQNMFLPIEGYEDMPLLSLGDAVQHLEDTISNIRRNTWIAKQRTAITADGLTQDESAAIQLYNGMKIQ</sequence>
<keyword evidence="3" id="KW-1185">Reference proteome</keyword>
<evidence type="ECO:0000313" key="2">
    <source>
        <dbReference type="EMBL" id="CAF3951143.1"/>
    </source>
</evidence>
<organism evidence="1 3">
    <name type="scientific">Didymodactylos carnosus</name>
    <dbReference type="NCBI Taxonomy" id="1234261"/>
    <lineage>
        <taxon>Eukaryota</taxon>
        <taxon>Metazoa</taxon>
        <taxon>Spiralia</taxon>
        <taxon>Gnathifera</taxon>
        <taxon>Rotifera</taxon>
        <taxon>Eurotatoria</taxon>
        <taxon>Bdelloidea</taxon>
        <taxon>Philodinida</taxon>
        <taxon>Philodinidae</taxon>
        <taxon>Didymodactylos</taxon>
    </lineage>
</organism>
<dbReference type="OrthoDB" id="10493814at2759"/>
<name>A0A814VBW9_9BILA</name>
<evidence type="ECO:0000313" key="1">
    <source>
        <dbReference type="EMBL" id="CAF1186908.1"/>
    </source>
</evidence>